<dbReference type="RefSeq" id="XP_040624337.1">
    <property type="nucleotide sequence ID" value="XM_040770810.1"/>
</dbReference>
<dbReference type="Pfam" id="PF00650">
    <property type="entry name" value="CRAL_TRIO"/>
    <property type="match status" value="1"/>
</dbReference>
<dbReference type="InterPro" id="IPR036273">
    <property type="entry name" value="CRAL/TRIO_N_dom_sf"/>
</dbReference>
<dbReference type="PANTHER" id="PTHR45657">
    <property type="entry name" value="CRAL-TRIO DOMAIN-CONTAINING PROTEIN YKL091C-RELATED"/>
    <property type="match status" value="1"/>
</dbReference>
<evidence type="ECO:0000259" key="2">
    <source>
        <dbReference type="PROSITE" id="PS50191"/>
    </source>
</evidence>
<evidence type="ECO:0000313" key="4">
    <source>
        <dbReference type="Proteomes" id="UP000030653"/>
    </source>
</evidence>
<dbReference type="STRING" id="1858805.M5FR94"/>
<feature type="region of interest" description="Disordered" evidence="1">
    <location>
        <begin position="511"/>
        <end position="570"/>
    </location>
</feature>
<dbReference type="EMBL" id="JH795877">
    <property type="protein sequence ID" value="EJT97439.1"/>
    <property type="molecule type" value="Genomic_DNA"/>
</dbReference>
<protein>
    <submittedName>
        <fullName evidence="3">CRAL/TRIO domain-containing protein</fullName>
    </submittedName>
</protein>
<feature type="region of interest" description="Disordered" evidence="1">
    <location>
        <begin position="1"/>
        <end position="27"/>
    </location>
</feature>
<dbReference type="PROSITE" id="PS50191">
    <property type="entry name" value="CRAL_TRIO"/>
    <property type="match status" value="1"/>
</dbReference>
<evidence type="ECO:0000313" key="3">
    <source>
        <dbReference type="EMBL" id="EJT97439.1"/>
    </source>
</evidence>
<name>M5FR94_DACPD</name>
<sequence>MPVNPTDVPHPHHPHGHHHRRSSASRHATHDNPFVFTLSEKQQAALQAFKSVLEGKGAYVPPNEEGSKASVDDLMLVRFLKARRWEPQAAATQFFATLEWRKKHQVDTLYRDEVVPEEYESWKQTYPKFVGRRDRHGNPLYVYKLSVLTSGVLKELGKVPEEVRYRRIVALYELLHNLAFPLCLSVPIHPPLLPPGSLPHSSPEPPAPLAPHTIRLIQNTTIIDFSGTSLGSMFSFRHHLAQASTLAQANHPETLGSIFVFGAPGWWGTVWGWIKNWFDEQTRAKVHILPAGQRGVEELLRFVPRENLPKTYGGELAWEYEDDPVWDADIEWLLRRVGAPRDGGVDEEKGKDLRAEVSKLRGPVIVTPRTEQRPIKVELVGKGRKEVLLPAEAAMSPTSTTITDLEEIPVPPEAEGAGLLTAGGPATAAANVAPQATSSPSRGVDPADIALPLSVESTTTSLPNGTPVPLIQQIQETRQSNPQEDGHVPGPEETCTPGFVPNLAGGVLGTHEQEEGENARSVSDEKTVLEEEVSLDQEMEGNLEDVEGTATGKDGEDIHISSGKVQEVQV</sequence>
<dbReference type="PANTHER" id="PTHR45657:SF3">
    <property type="entry name" value="TRANSPORTER, PUTATIVE (AFU_ORTHOLOGUE AFUA_5G09260)-RELATED"/>
    <property type="match status" value="1"/>
</dbReference>
<dbReference type="OMA" id="ASRHATH"/>
<dbReference type="SUPFAM" id="SSF52087">
    <property type="entry name" value="CRAL/TRIO domain"/>
    <property type="match status" value="1"/>
</dbReference>
<dbReference type="AlphaFoldDB" id="M5FR94"/>
<proteinExistence type="predicted"/>
<dbReference type="InterPro" id="IPR051026">
    <property type="entry name" value="PI/PC_transfer"/>
</dbReference>
<dbReference type="InterPro" id="IPR036865">
    <property type="entry name" value="CRAL-TRIO_dom_sf"/>
</dbReference>
<keyword evidence="4" id="KW-1185">Reference proteome</keyword>
<dbReference type="Gene3D" id="1.10.8.20">
    <property type="entry name" value="N-terminal domain of phosphatidylinositol transfer protein sec14p"/>
    <property type="match status" value="1"/>
</dbReference>
<gene>
    <name evidence="3" type="ORF">DACRYDRAFT_119526</name>
</gene>
<evidence type="ECO:0000256" key="1">
    <source>
        <dbReference type="SAM" id="MobiDB-lite"/>
    </source>
</evidence>
<organism evidence="3 4">
    <name type="scientific">Dacryopinax primogenitus (strain DJM 731)</name>
    <name type="common">Brown rot fungus</name>
    <dbReference type="NCBI Taxonomy" id="1858805"/>
    <lineage>
        <taxon>Eukaryota</taxon>
        <taxon>Fungi</taxon>
        <taxon>Dikarya</taxon>
        <taxon>Basidiomycota</taxon>
        <taxon>Agaricomycotina</taxon>
        <taxon>Dacrymycetes</taxon>
        <taxon>Dacrymycetales</taxon>
        <taxon>Dacrymycetaceae</taxon>
        <taxon>Dacryopinax</taxon>
    </lineage>
</organism>
<dbReference type="Proteomes" id="UP000030653">
    <property type="component" value="Unassembled WGS sequence"/>
</dbReference>
<dbReference type="InterPro" id="IPR001251">
    <property type="entry name" value="CRAL-TRIO_dom"/>
</dbReference>
<dbReference type="HOGENOM" id="CLU_478187_0_0_1"/>
<dbReference type="CDD" id="cd00170">
    <property type="entry name" value="SEC14"/>
    <property type="match status" value="1"/>
</dbReference>
<accession>M5FR94</accession>
<dbReference type="OrthoDB" id="30289at2759"/>
<feature type="domain" description="CRAL-TRIO" evidence="2">
    <location>
        <begin position="118"/>
        <end position="320"/>
    </location>
</feature>
<feature type="compositionally biased region" description="Basic residues" evidence="1">
    <location>
        <begin position="11"/>
        <end position="24"/>
    </location>
</feature>
<feature type="compositionally biased region" description="Acidic residues" evidence="1">
    <location>
        <begin position="530"/>
        <end position="547"/>
    </location>
</feature>
<dbReference type="Gene3D" id="3.40.525.10">
    <property type="entry name" value="CRAL-TRIO lipid binding domain"/>
    <property type="match status" value="1"/>
</dbReference>
<dbReference type="SUPFAM" id="SSF46938">
    <property type="entry name" value="CRAL/TRIO N-terminal domain"/>
    <property type="match status" value="1"/>
</dbReference>
<dbReference type="GeneID" id="63685872"/>
<reference evidence="3 4" key="1">
    <citation type="journal article" date="2012" name="Science">
        <title>The Paleozoic origin of enzymatic lignin decomposition reconstructed from 31 fungal genomes.</title>
        <authorList>
            <person name="Floudas D."/>
            <person name="Binder M."/>
            <person name="Riley R."/>
            <person name="Barry K."/>
            <person name="Blanchette R.A."/>
            <person name="Henrissat B."/>
            <person name="Martinez A.T."/>
            <person name="Otillar R."/>
            <person name="Spatafora J.W."/>
            <person name="Yadav J.S."/>
            <person name="Aerts A."/>
            <person name="Benoit I."/>
            <person name="Boyd A."/>
            <person name="Carlson A."/>
            <person name="Copeland A."/>
            <person name="Coutinho P.M."/>
            <person name="de Vries R.P."/>
            <person name="Ferreira P."/>
            <person name="Findley K."/>
            <person name="Foster B."/>
            <person name="Gaskell J."/>
            <person name="Glotzer D."/>
            <person name="Gorecki P."/>
            <person name="Heitman J."/>
            <person name="Hesse C."/>
            <person name="Hori C."/>
            <person name="Igarashi K."/>
            <person name="Jurgens J.A."/>
            <person name="Kallen N."/>
            <person name="Kersten P."/>
            <person name="Kohler A."/>
            <person name="Kuees U."/>
            <person name="Kumar T.K.A."/>
            <person name="Kuo A."/>
            <person name="LaButti K."/>
            <person name="Larrondo L.F."/>
            <person name="Lindquist E."/>
            <person name="Ling A."/>
            <person name="Lombard V."/>
            <person name="Lucas S."/>
            <person name="Lundell T."/>
            <person name="Martin R."/>
            <person name="McLaughlin D.J."/>
            <person name="Morgenstern I."/>
            <person name="Morin E."/>
            <person name="Murat C."/>
            <person name="Nagy L.G."/>
            <person name="Nolan M."/>
            <person name="Ohm R.A."/>
            <person name="Patyshakuliyeva A."/>
            <person name="Rokas A."/>
            <person name="Ruiz-Duenas F.J."/>
            <person name="Sabat G."/>
            <person name="Salamov A."/>
            <person name="Samejima M."/>
            <person name="Schmutz J."/>
            <person name="Slot J.C."/>
            <person name="St John F."/>
            <person name="Stenlid J."/>
            <person name="Sun H."/>
            <person name="Sun S."/>
            <person name="Syed K."/>
            <person name="Tsang A."/>
            <person name="Wiebenga A."/>
            <person name="Young D."/>
            <person name="Pisabarro A."/>
            <person name="Eastwood D.C."/>
            <person name="Martin F."/>
            <person name="Cullen D."/>
            <person name="Grigoriev I.V."/>
            <person name="Hibbett D.S."/>
        </authorList>
    </citation>
    <scope>NUCLEOTIDE SEQUENCE [LARGE SCALE GENOMIC DNA]</scope>
    <source>
        <strain evidence="3 4">DJM-731 SS1</strain>
    </source>
</reference>